<dbReference type="FunFam" id="1.10.472.10:FF:000096">
    <property type="entry name" value="G1/S-specific cyclin-D3 isoform X2"/>
    <property type="match status" value="1"/>
</dbReference>
<dbReference type="InterPro" id="IPR006671">
    <property type="entry name" value="Cyclin_N"/>
</dbReference>
<dbReference type="SUPFAM" id="SSF47954">
    <property type="entry name" value="Cyclin-like"/>
    <property type="match status" value="1"/>
</dbReference>
<feature type="compositionally biased region" description="Basic and acidic residues" evidence="2">
    <location>
        <begin position="1"/>
        <end position="11"/>
    </location>
</feature>
<proteinExistence type="inferred from homology"/>
<dbReference type="Proteomes" id="UP000274504">
    <property type="component" value="Unassembled WGS sequence"/>
</dbReference>
<dbReference type="InterPro" id="IPR013763">
    <property type="entry name" value="Cyclin-like_dom"/>
</dbReference>
<gene>
    <name evidence="4" type="ORF">HDID_LOCUS1790</name>
</gene>
<evidence type="ECO:0000256" key="2">
    <source>
        <dbReference type="SAM" id="MobiDB-lite"/>
    </source>
</evidence>
<dbReference type="PANTHER" id="PTHR10177">
    <property type="entry name" value="CYCLINS"/>
    <property type="match status" value="1"/>
</dbReference>
<feature type="region of interest" description="Disordered" evidence="2">
    <location>
        <begin position="1"/>
        <end position="24"/>
    </location>
</feature>
<name>A0A0R3SBE6_HYMDI</name>
<protein>
    <submittedName>
        <fullName evidence="6">CYCLIN domain-containing protein</fullName>
    </submittedName>
</protein>
<dbReference type="Gene3D" id="1.10.472.10">
    <property type="entry name" value="Cyclin-like"/>
    <property type="match status" value="2"/>
</dbReference>
<dbReference type="WBParaSite" id="HDID_0000178901-mRNA-1">
    <property type="protein sequence ID" value="HDID_0000178901-mRNA-1"/>
    <property type="gene ID" value="HDID_0000178901"/>
</dbReference>
<dbReference type="SMART" id="SM00385">
    <property type="entry name" value="CYCLIN"/>
    <property type="match status" value="1"/>
</dbReference>
<sequence>MEHPEADHLIQEEDDAPQSVSQPEHDAFFDTDDRIIEDLLYDQIRYHTPPAYCYGESIASAIYCRRTLLNWIREVCDHRNAPTEVLAHTIQLIDRFLSYVKTDKREYQLVGAACLLISTKLKETVPVSVEDLVRYSDYSTTKEEICMKELLIAISLKYDLSMLTVSDFIKPLVDRCPVDAELNRIIRHCSSTLYHKVAHVEGLNWYLPSYVASSCILYATQLLDLPQVCKELIQQMRSQFITLLKMDPNKLEDTLRYFQSLYDPGTADVSDDVRRIDRGDGLVDELLAKSSQPSSSASNNVPDTPPETSSSYHSNTSTSSGQGVDIDSNLHETNTGGAGGDTSATDPSSEYEEEDEALF</sequence>
<dbReference type="STRING" id="6216.A0A0R3SBE6"/>
<dbReference type="CDD" id="cd00043">
    <property type="entry name" value="CYCLIN_SF"/>
    <property type="match status" value="1"/>
</dbReference>
<dbReference type="AlphaFoldDB" id="A0A0R3SBE6"/>
<organism evidence="6">
    <name type="scientific">Hymenolepis diminuta</name>
    <name type="common">Rat tapeworm</name>
    <dbReference type="NCBI Taxonomy" id="6216"/>
    <lineage>
        <taxon>Eukaryota</taxon>
        <taxon>Metazoa</taxon>
        <taxon>Spiralia</taxon>
        <taxon>Lophotrochozoa</taxon>
        <taxon>Platyhelminthes</taxon>
        <taxon>Cestoda</taxon>
        <taxon>Eucestoda</taxon>
        <taxon>Cyclophyllidea</taxon>
        <taxon>Hymenolepididae</taxon>
        <taxon>Hymenolepis</taxon>
    </lineage>
</organism>
<evidence type="ECO:0000313" key="5">
    <source>
        <dbReference type="Proteomes" id="UP000274504"/>
    </source>
</evidence>
<accession>A0A0R3SBE6</accession>
<evidence type="ECO:0000313" key="6">
    <source>
        <dbReference type="WBParaSite" id="HDID_0000178901-mRNA-1"/>
    </source>
</evidence>
<keyword evidence="1" id="KW-0195">Cyclin</keyword>
<reference evidence="6" key="1">
    <citation type="submission" date="2017-02" db="UniProtKB">
        <authorList>
            <consortium name="WormBaseParasite"/>
        </authorList>
    </citation>
    <scope>IDENTIFICATION</scope>
</reference>
<evidence type="ECO:0000259" key="3">
    <source>
        <dbReference type="SMART" id="SM00385"/>
    </source>
</evidence>
<feature type="domain" description="Cyclin-like" evidence="3">
    <location>
        <begin position="70"/>
        <end position="154"/>
    </location>
</feature>
<dbReference type="EMBL" id="UYSG01000371">
    <property type="protein sequence ID" value="VDL19251.1"/>
    <property type="molecule type" value="Genomic_DNA"/>
</dbReference>
<feature type="region of interest" description="Disordered" evidence="2">
    <location>
        <begin position="289"/>
        <end position="359"/>
    </location>
</feature>
<evidence type="ECO:0000256" key="1">
    <source>
        <dbReference type="RuleBase" id="RU000383"/>
    </source>
</evidence>
<dbReference type="InterPro" id="IPR039361">
    <property type="entry name" value="Cyclin"/>
</dbReference>
<dbReference type="Pfam" id="PF00134">
    <property type="entry name" value="Cyclin_N"/>
    <property type="match status" value="1"/>
</dbReference>
<dbReference type="InterPro" id="IPR036915">
    <property type="entry name" value="Cyclin-like_sf"/>
</dbReference>
<reference evidence="4 5" key="2">
    <citation type="submission" date="2018-11" db="EMBL/GenBank/DDBJ databases">
        <authorList>
            <consortium name="Pathogen Informatics"/>
        </authorList>
    </citation>
    <scope>NUCLEOTIDE SEQUENCE [LARGE SCALE GENOMIC DNA]</scope>
</reference>
<comment type="similarity">
    <text evidence="1">Belongs to the cyclin family.</text>
</comment>
<dbReference type="OrthoDB" id="306099at2759"/>
<feature type="compositionally biased region" description="Low complexity" evidence="2">
    <location>
        <begin position="308"/>
        <end position="320"/>
    </location>
</feature>
<feature type="compositionally biased region" description="Acidic residues" evidence="2">
    <location>
        <begin position="349"/>
        <end position="359"/>
    </location>
</feature>
<evidence type="ECO:0000313" key="4">
    <source>
        <dbReference type="EMBL" id="VDL19251.1"/>
    </source>
</evidence>